<feature type="domain" description="DUF4283" evidence="1">
    <location>
        <begin position="32"/>
        <end position="112"/>
    </location>
</feature>
<evidence type="ECO:0000259" key="1">
    <source>
        <dbReference type="Pfam" id="PF14111"/>
    </source>
</evidence>
<dbReference type="OMA" id="HHALFWI"/>
<evidence type="ECO:0000313" key="2">
    <source>
        <dbReference type="EMBL" id="OAY54733.1"/>
    </source>
</evidence>
<reference evidence="2" key="1">
    <citation type="submission" date="2016-02" db="EMBL/GenBank/DDBJ databases">
        <title>WGS assembly of Manihot esculenta.</title>
        <authorList>
            <person name="Bredeson J.V."/>
            <person name="Prochnik S.E."/>
            <person name="Lyons J.B."/>
            <person name="Schmutz J."/>
            <person name="Grimwood J."/>
            <person name="Vrebalov J."/>
            <person name="Bart R.S."/>
            <person name="Amuge T."/>
            <person name="Ferguson M.E."/>
            <person name="Green R."/>
            <person name="Putnam N."/>
            <person name="Stites J."/>
            <person name="Rounsley S."/>
            <person name="Rokhsar D.S."/>
        </authorList>
    </citation>
    <scope>NUCLEOTIDE SEQUENCE [LARGE SCALE GENOMIC DNA]</scope>
    <source>
        <tissue evidence="2">Leaf</tissue>
    </source>
</reference>
<dbReference type="PANTHER" id="PTHR31286:SF153">
    <property type="entry name" value="DUF4283 DOMAIN PROTEIN"/>
    <property type="match status" value="1"/>
</dbReference>
<organism evidence="2">
    <name type="scientific">Manihot esculenta</name>
    <name type="common">Cassava</name>
    <name type="synonym">Jatropha manihot</name>
    <dbReference type="NCBI Taxonomy" id="3983"/>
    <lineage>
        <taxon>Eukaryota</taxon>
        <taxon>Viridiplantae</taxon>
        <taxon>Streptophyta</taxon>
        <taxon>Embryophyta</taxon>
        <taxon>Tracheophyta</taxon>
        <taxon>Spermatophyta</taxon>
        <taxon>Magnoliopsida</taxon>
        <taxon>eudicotyledons</taxon>
        <taxon>Gunneridae</taxon>
        <taxon>Pentapetalae</taxon>
        <taxon>rosids</taxon>
        <taxon>fabids</taxon>
        <taxon>Malpighiales</taxon>
        <taxon>Euphorbiaceae</taxon>
        <taxon>Crotonoideae</taxon>
        <taxon>Manihoteae</taxon>
        <taxon>Manihot</taxon>
    </lineage>
</organism>
<dbReference type="PANTHER" id="PTHR31286">
    <property type="entry name" value="GLYCINE-RICH CELL WALL STRUCTURAL PROTEIN 1.8-LIKE"/>
    <property type="match status" value="1"/>
</dbReference>
<proteinExistence type="predicted"/>
<dbReference type="InterPro" id="IPR025558">
    <property type="entry name" value="DUF4283"/>
</dbReference>
<dbReference type="EMBL" id="CM004389">
    <property type="protein sequence ID" value="OAY54733.1"/>
    <property type="molecule type" value="Genomic_DNA"/>
</dbReference>
<protein>
    <recommendedName>
        <fullName evidence="1">DUF4283 domain-containing protein</fullName>
    </recommendedName>
</protein>
<gene>
    <name evidence="2" type="ORF">MANES_03G097400</name>
</gene>
<accession>A0A2C9W7L2</accession>
<name>A0A2C9W7L2_MANES</name>
<sequence>MESSFTALILDDEDGDDLDLKTAAMEVQPGTNHLAVVGSVLINKIVNFGVMRNSLLNLWHPDKGLYMQDFGQNRFLIQFFHVVDLRRVLDGSPWTFNNHLVLFHQLQPGNDPFTVQFHHALFWIQIHNVSMGHVAAEAGRLLGDFVGKFVSYDAAINYGLWRNYM</sequence>
<dbReference type="Pfam" id="PF14111">
    <property type="entry name" value="DUF4283"/>
    <property type="match status" value="1"/>
</dbReference>
<dbReference type="AlphaFoldDB" id="A0A2C9W7L2"/>
<dbReference type="InterPro" id="IPR040256">
    <property type="entry name" value="At4g02000-like"/>
</dbReference>